<dbReference type="EMBL" id="JACTNZ010000010">
    <property type="protein sequence ID" value="KAG5530120.1"/>
    <property type="molecule type" value="Genomic_DNA"/>
</dbReference>
<accession>A0AAV6ISB4</accession>
<keyword evidence="2" id="KW-1185">Reference proteome</keyword>
<comment type="caution">
    <text evidence="1">The sequence shown here is derived from an EMBL/GenBank/DDBJ whole genome shotgun (WGS) entry which is preliminary data.</text>
</comment>
<evidence type="ECO:0000313" key="1">
    <source>
        <dbReference type="EMBL" id="KAG5530120.1"/>
    </source>
</evidence>
<dbReference type="AlphaFoldDB" id="A0AAV6ISB4"/>
<evidence type="ECO:0000313" key="2">
    <source>
        <dbReference type="Proteomes" id="UP000823749"/>
    </source>
</evidence>
<reference evidence="1" key="1">
    <citation type="submission" date="2020-08" db="EMBL/GenBank/DDBJ databases">
        <title>Plant Genome Project.</title>
        <authorList>
            <person name="Zhang R.-G."/>
        </authorList>
    </citation>
    <scope>NUCLEOTIDE SEQUENCE</scope>
    <source>
        <strain evidence="1">WSP0</strain>
        <tissue evidence="1">Leaf</tissue>
    </source>
</reference>
<organism evidence="1 2">
    <name type="scientific">Rhododendron griersonianum</name>
    <dbReference type="NCBI Taxonomy" id="479676"/>
    <lineage>
        <taxon>Eukaryota</taxon>
        <taxon>Viridiplantae</taxon>
        <taxon>Streptophyta</taxon>
        <taxon>Embryophyta</taxon>
        <taxon>Tracheophyta</taxon>
        <taxon>Spermatophyta</taxon>
        <taxon>Magnoliopsida</taxon>
        <taxon>eudicotyledons</taxon>
        <taxon>Gunneridae</taxon>
        <taxon>Pentapetalae</taxon>
        <taxon>asterids</taxon>
        <taxon>Ericales</taxon>
        <taxon>Ericaceae</taxon>
        <taxon>Ericoideae</taxon>
        <taxon>Rhodoreae</taxon>
        <taxon>Rhododendron</taxon>
    </lineage>
</organism>
<dbReference type="Proteomes" id="UP000823749">
    <property type="component" value="Chromosome 10"/>
</dbReference>
<protein>
    <submittedName>
        <fullName evidence="1">Uncharacterized protein</fullName>
    </submittedName>
</protein>
<name>A0AAV6ISB4_9ERIC</name>
<sequence>MILLVNSMIKPWFLLPHFSLVFVSLSQALSYASILLGLQSLYVPMYRTLICRPRFCCGVALDSIKNGVAVEPKVEEETGLELNENNIEKFLQEIPANIVGEPSESLELLAIEEPIGKIQFTGPVAAVTTVVVLSHGNYGRKYHPLQQFTFYSTQTFMFSLGSFMIKEGCVREDILS</sequence>
<gene>
    <name evidence="1" type="ORF">RHGRI_030480</name>
</gene>
<proteinExistence type="predicted"/>